<gene>
    <name evidence="3" type="ORF">DHW61_00670</name>
</gene>
<reference evidence="3 4" key="1">
    <citation type="journal article" date="2018" name="Nat. Biotechnol.">
        <title>A standardized bacterial taxonomy based on genome phylogeny substantially revises the tree of life.</title>
        <authorList>
            <person name="Parks D.H."/>
            <person name="Chuvochina M."/>
            <person name="Waite D.W."/>
            <person name="Rinke C."/>
            <person name="Skarshewski A."/>
            <person name="Chaumeil P.A."/>
            <person name="Hugenholtz P."/>
        </authorList>
    </citation>
    <scope>NUCLEOTIDE SEQUENCE [LARGE SCALE GENOMIC DNA]</scope>
    <source>
        <strain evidence="3">UBA11728</strain>
    </source>
</reference>
<evidence type="ECO:0000259" key="2">
    <source>
        <dbReference type="PROSITE" id="PS51707"/>
    </source>
</evidence>
<dbReference type="PIRSF" id="PIRSF016487">
    <property type="entry name" value="CYTH_UCP016487"/>
    <property type="match status" value="1"/>
</dbReference>
<evidence type="ECO:0000256" key="1">
    <source>
        <dbReference type="PIRSR" id="PIRSR016487-1"/>
    </source>
</evidence>
<dbReference type="Pfam" id="PF01928">
    <property type="entry name" value="CYTH"/>
    <property type="match status" value="1"/>
</dbReference>
<comment type="caution">
    <text evidence="3">The sequence shown here is derived from an EMBL/GenBank/DDBJ whole genome shotgun (WGS) entry which is preliminary data.</text>
</comment>
<evidence type="ECO:0000313" key="3">
    <source>
        <dbReference type="EMBL" id="HCL00934.1"/>
    </source>
</evidence>
<dbReference type="InterPro" id="IPR023577">
    <property type="entry name" value="CYTH_domain"/>
</dbReference>
<accession>A0A3D2X213</accession>
<dbReference type="Gene3D" id="2.40.320.10">
    <property type="entry name" value="Hypothetical Protein Pfu-838710-001"/>
    <property type="match status" value="1"/>
</dbReference>
<dbReference type="Proteomes" id="UP000262969">
    <property type="component" value="Unassembled WGS sequence"/>
</dbReference>
<feature type="active site" description="Proton acceptor" evidence="1">
    <location>
        <position position="28"/>
    </location>
</feature>
<sequence>MEIERKFKISKLPDNLEQYEKREIKQGYLCTQPVVRIRKSNENYILTYKNKLNYNQEHAVINEEVELPLTKEAFEHLLSKVDYSVIEKTRYLIPLSQEHIAEFDVFHGKLSGLMFVEVEFSSEKDAIDFIKPDWFGKDVSNDKRYRNSYLVSVSSFEELHLDIEE</sequence>
<evidence type="ECO:0000313" key="4">
    <source>
        <dbReference type="Proteomes" id="UP000262969"/>
    </source>
</evidence>
<dbReference type="SUPFAM" id="SSF55154">
    <property type="entry name" value="CYTH-like phosphatases"/>
    <property type="match status" value="1"/>
</dbReference>
<protein>
    <submittedName>
        <fullName evidence="3">Adenylate cyclase</fullName>
    </submittedName>
</protein>
<dbReference type="InterPro" id="IPR012042">
    <property type="entry name" value="NeuTTM/CthTTM-like"/>
</dbReference>
<feature type="domain" description="CYTH" evidence="2">
    <location>
        <begin position="1"/>
        <end position="155"/>
    </location>
</feature>
<dbReference type="AlphaFoldDB" id="A0A3D2X213"/>
<dbReference type="InterPro" id="IPR033469">
    <property type="entry name" value="CYTH-like_dom_sf"/>
</dbReference>
<dbReference type="PANTHER" id="PTHR40114:SF1">
    <property type="entry name" value="SLR0698 PROTEIN"/>
    <property type="match status" value="1"/>
</dbReference>
<dbReference type="SMART" id="SM01118">
    <property type="entry name" value="CYTH"/>
    <property type="match status" value="1"/>
</dbReference>
<name>A0A3D2X213_9FIRM</name>
<dbReference type="EMBL" id="DPVV01000026">
    <property type="protein sequence ID" value="HCL00934.1"/>
    <property type="molecule type" value="Genomic_DNA"/>
</dbReference>
<dbReference type="PANTHER" id="PTHR40114">
    <property type="entry name" value="SLR0698 PROTEIN"/>
    <property type="match status" value="1"/>
</dbReference>
<organism evidence="3 4">
    <name type="scientific">Lachnoclostridium phytofermentans</name>
    <dbReference type="NCBI Taxonomy" id="66219"/>
    <lineage>
        <taxon>Bacteria</taxon>
        <taxon>Bacillati</taxon>
        <taxon>Bacillota</taxon>
        <taxon>Clostridia</taxon>
        <taxon>Lachnospirales</taxon>
        <taxon>Lachnospiraceae</taxon>
    </lineage>
</organism>
<dbReference type="CDD" id="cd07761">
    <property type="entry name" value="CYTH-like_CthTTM-like"/>
    <property type="match status" value="1"/>
</dbReference>
<dbReference type="PROSITE" id="PS51707">
    <property type="entry name" value="CYTH"/>
    <property type="match status" value="1"/>
</dbReference>
<proteinExistence type="predicted"/>